<dbReference type="PANTHER" id="PTHR30419">
    <property type="entry name" value="HTH-TYPE TRANSCRIPTIONAL REGULATOR YBHD"/>
    <property type="match status" value="1"/>
</dbReference>
<evidence type="ECO:0000259" key="5">
    <source>
        <dbReference type="PROSITE" id="PS50931"/>
    </source>
</evidence>
<evidence type="ECO:0000256" key="3">
    <source>
        <dbReference type="ARBA" id="ARBA00023125"/>
    </source>
</evidence>
<evidence type="ECO:0000313" key="6">
    <source>
        <dbReference type="EMBL" id="VAW92346.1"/>
    </source>
</evidence>
<dbReference type="InterPro" id="IPR050950">
    <property type="entry name" value="HTH-type_LysR_regulators"/>
</dbReference>
<dbReference type="SUPFAM" id="SSF53850">
    <property type="entry name" value="Periplasmic binding protein-like II"/>
    <property type="match status" value="1"/>
</dbReference>
<dbReference type="InterPro" id="IPR036390">
    <property type="entry name" value="WH_DNA-bd_sf"/>
</dbReference>
<name>A0A3B1AI45_9ZZZZ</name>
<protein>
    <submittedName>
        <fullName evidence="6">Transcriptional regulator, LysR family</fullName>
    </submittedName>
</protein>
<dbReference type="AlphaFoldDB" id="A0A3B1AI45"/>
<dbReference type="Gene3D" id="1.10.10.10">
    <property type="entry name" value="Winged helix-like DNA-binding domain superfamily/Winged helix DNA-binding domain"/>
    <property type="match status" value="1"/>
</dbReference>
<keyword evidence="4" id="KW-0804">Transcription</keyword>
<dbReference type="GO" id="GO:0005829">
    <property type="term" value="C:cytosol"/>
    <property type="evidence" value="ECO:0007669"/>
    <property type="project" value="TreeGrafter"/>
</dbReference>
<keyword evidence="3" id="KW-0238">DNA-binding</keyword>
<dbReference type="Pfam" id="PF03466">
    <property type="entry name" value="LysR_substrate"/>
    <property type="match status" value="1"/>
</dbReference>
<dbReference type="InterPro" id="IPR036388">
    <property type="entry name" value="WH-like_DNA-bd_sf"/>
</dbReference>
<dbReference type="InterPro" id="IPR005119">
    <property type="entry name" value="LysR_subst-bd"/>
</dbReference>
<dbReference type="PROSITE" id="PS50931">
    <property type="entry name" value="HTH_LYSR"/>
    <property type="match status" value="1"/>
</dbReference>
<dbReference type="GO" id="GO:0003677">
    <property type="term" value="F:DNA binding"/>
    <property type="evidence" value="ECO:0007669"/>
    <property type="project" value="UniProtKB-KW"/>
</dbReference>
<feature type="domain" description="HTH lysR-type" evidence="5">
    <location>
        <begin position="1"/>
        <end position="58"/>
    </location>
</feature>
<dbReference type="FunFam" id="1.10.10.10:FF:000001">
    <property type="entry name" value="LysR family transcriptional regulator"/>
    <property type="match status" value="1"/>
</dbReference>
<dbReference type="EMBL" id="UOFR01000014">
    <property type="protein sequence ID" value="VAW92346.1"/>
    <property type="molecule type" value="Genomic_DNA"/>
</dbReference>
<accession>A0A3B1AI45</accession>
<dbReference type="CDD" id="cd05466">
    <property type="entry name" value="PBP2_LTTR_substrate"/>
    <property type="match status" value="1"/>
</dbReference>
<gene>
    <name evidence="6" type="ORF">MNBD_GAMMA21-1242</name>
</gene>
<evidence type="ECO:0000256" key="4">
    <source>
        <dbReference type="ARBA" id="ARBA00023163"/>
    </source>
</evidence>
<dbReference type="Pfam" id="PF00126">
    <property type="entry name" value="HTH_1"/>
    <property type="match status" value="1"/>
</dbReference>
<dbReference type="InterPro" id="IPR000847">
    <property type="entry name" value="LysR_HTH_N"/>
</dbReference>
<evidence type="ECO:0000256" key="2">
    <source>
        <dbReference type="ARBA" id="ARBA00023015"/>
    </source>
</evidence>
<dbReference type="GO" id="GO:0003700">
    <property type="term" value="F:DNA-binding transcription factor activity"/>
    <property type="evidence" value="ECO:0007669"/>
    <property type="project" value="InterPro"/>
</dbReference>
<reference evidence="6" key="1">
    <citation type="submission" date="2018-06" db="EMBL/GenBank/DDBJ databases">
        <authorList>
            <person name="Zhirakovskaya E."/>
        </authorList>
    </citation>
    <scope>NUCLEOTIDE SEQUENCE</scope>
</reference>
<keyword evidence="2" id="KW-0805">Transcription regulation</keyword>
<dbReference type="SUPFAM" id="SSF46785">
    <property type="entry name" value="Winged helix' DNA-binding domain"/>
    <property type="match status" value="1"/>
</dbReference>
<sequence>MDIANLQAFIEVATSGSFSEASETLFLTQPAISKRIASIEAELDALLFDRIGRGIQLTEAGRALLPRAQKILLEIEDSRRAIHNLSNQVGGTLRFATSHHIGLHRLPSVLRQYTKNFPDVELDIQFMDSEQACRSVEQGKLEMAIVTLPLSPAESLDLQQIWIDKLSVIIGKSHPLYKKKRVTLTNLAEHKAILPARGTFTREIIEQAFLEKDLPLDISLASNYLETIKMLVGVGLGWSILPEIMKGSDIKILKVPGLNLIRKLGIVTHARRSLSNAASEMKTCLINQ</sequence>
<organism evidence="6">
    <name type="scientific">hydrothermal vent metagenome</name>
    <dbReference type="NCBI Taxonomy" id="652676"/>
    <lineage>
        <taxon>unclassified sequences</taxon>
        <taxon>metagenomes</taxon>
        <taxon>ecological metagenomes</taxon>
    </lineage>
</organism>
<proteinExistence type="inferred from homology"/>
<evidence type="ECO:0000256" key="1">
    <source>
        <dbReference type="ARBA" id="ARBA00009437"/>
    </source>
</evidence>
<dbReference type="PANTHER" id="PTHR30419:SF8">
    <property type="entry name" value="NITROGEN ASSIMILATION TRANSCRIPTIONAL ACTIVATOR-RELATED"/>
    <property type="match status" value="1"/>
</dbReference>
<dbReference type="Gene3D" id="3.40.190.290">
    <property type="match status" value="1"/>
</dbReference>
<dbReference type="PRINTS" id="PR00039">
    <property type="entry name" value="HTHLYSR"/>
</dbReference>
<comment type="similarity">
    <text evidence="1">Belongs to the LysR transcriptional regulatory family.</text>
</comment>